<accession>A0ACC0RVY2</accession>
<evidence type="ECO:0000313" key="2">
    <source>
        <dbReference type="Proteomes" id="UP000006729"/>
    </source>
</evidence>
<dbReference type="Proteomes" id="UP000006729">
    <property type="component" value="Chromosome 15"/>
</dbReference>
<gene>
    <name evidence="1" type="ORF">POPTR_015G002001v4</name>
</gene>
<name>A0ACC0RVY2_POPTR</name>
<comment type="caution">
    <text evidence="1">The sequence shown here is derived from an EMBL/GenBank/DDBJ whole genome shotgun (WGS) entry which is preliminary data.</text>
</comment>
<dbReference type="EMBL" id="CM009304">
    <property type="protein sequence ID" value="KAI9380740.1"/>
    <property type="molecule type" value="Genomic_DNA"/>
</dbReference>
<proteinExistence type="predicted"/>
<organism evidence="1 2">
    <name type="scientific">Populus trichocarpa</name>
    <name type="common">Western balsam poplar</name>
    <name type="synonym">Populus balsamifera subsp. trichocarpa</name>
    <dbReference type="NCBI Taxonomy" id="3694"/>
    <lineage>
        <taxon>Eukaryota</taxon>
        <taxon>Viridiplantae</taxon>
        <taxon>Streptophyta</taxon>
        <taxon>Embryophyta</taxon>
        <taxon>Tracheophyta</taxon>
        <taxon>Spermatophyta</taxon>
        <taxon>Magnoliopsida</taxon>
        <taxon>eudicotyledons</taxon>
        <taxon>Gunneridae</taxon>
        <taxon>Pentapetalae</taxon>
        <taxon>rosids</taxon>
        <taxon>fabids</taxon>
        <taxon>Malpighiales</taxon>
        <taxon>Salicaceae</taxon>
        <taxon>Saliceae</taxon>
        <taxon>Populus</taxon>
    </lineage>
</organism>
<keyword evidence="2" id="KW-1185">Reference proteome</keyword>
<reference evidence="1 2" key="1">
    <citation type="journal article" date="2006" name="Science">
        <title>The genome of black cottonwood, Populus trichocarpa (Torr. &amp; Gray).</title>
        <authorList>
            <person name="Tuskan G.A."/>
            <person name="Difazio S."/>
            <person name="Jansson S."/>
            <person name="Bohlmann J."/>
            <person name="Grigoriev I."/>
            <person name="Hellsten U."/>
            <person name="Putnam N."/>
            <person name="Ralph S."/>
            <person name="Rombauts S."/>
            <person name="Salamov A."/>
            <person name="Schein J."/>
            <person name="Sterck L."/>
            <person name="Aerts A."/>
            <person name="Bhalerao R.R."/>
            <person name="Bhalerao R.P."/>
            <person name="Blaudez D."/>
            <person name="Boerjan W."/>
            <person name="Brun A."/>
            <person name="Brunner A."/>
            <person name="Busov V."/>
            <person name="Campbell M."/>
            <person name="Carlson J."/>
            <person name="Chalot M."/>
            <person name="Chapman J."/>
            <person name="Chen G.L."/>
            <person name="Cooper D."/>
            <person name="Coutinho P.M."/>
            <person name="Couturier J."/>
            <person name="Covert S."/>
            <person name="Cronk Q."/>
            <person name="Cunningham R."/>
            <person name="Davis J."/>
            <person name="Degroeve S."/>
            <person name="Dejardin A."/>
            <person name="Depamphilis C."/>
            <person name="Detter J."/>
            <person name="Dirks B."/>
            <person name="Dubchak I."/>
            <person name="Duplessis S."/>
            <person name="Ehlting J."/>
            <person name="Ellis B."/>
            <person name="Gendler K."/>
            <person name="Goodstein D."/>
            <person name="Gribskov M."/>
            <person name="Grimwood J."/>
            <person name="Groover A."/>
            <person name="Gunter L."/>
            <person name="Hamberger B."/>
            <person name="Heinze B."/>
            <person name="Helariutta Y."/>
            <person name="Henrissat B."/>
            <person name="Holligan D."/>
            <person name="Holt R."/>
            <person name="Huang W."/>
            <person name="Islam-Faridi N."/>
            <person name="Jones S."/>
            <person name="Jones-Rhoades M."/>
            <person name="Jorgensen R."/>
            <person name="Joshi C."/>
            <person name="Kangasjarvi J."/>
            <person name="Karlsson J."/>
            <person name="Kelleher C."/>
            <person name="Kirkpatrick R."/>
            <person name="Kirst M."/>
            <person name="Kohler A."/>
            <person name="Kalluri U."/>
            <person name="Larimer F."/>
            <person name="Leebens-Mack J."/>
            <person name="Leple J.C."/>
            <person name="Locascio P."/>
            <person name="Lou Y."/>
            <person name="Lucas S."/>
            <person name="Martin F."/>
            <person name="Montanini B."/>
            <person name="Napoli C."/>
            <person name="Nelson D.R."/>
            <person name="Nelson C."/>
            <person name="Nieminen K."/>
            <person name="Nilsson O."/>
            <person name="Pereda V."/>
            <person name="Peter G."/>
            <person name="Philippe R."/>
            <person name="Pilate G."/>
            <person name="Poliakov A."/>
            <person name="Razumovskaya J."/>
            <person name="Richardson P."/>
            <person name="Rinaldi C."/>
            <person name="Ritland K."/>
            <person name="Rouze P."/>
            <person name="Ryaboy D."/>
            <person name="Schmutz J."/>
            <person name="Schrader J."/>
            <person name="Segerman B."/>
            <person name="Shin H."/>
            <person name="Siddiqui A."/>
            <person name="Sterky F."/>
            <person name="Terry A."/>
            <person name="Tsai C.J."/>
            <person name="Uberbacher E."/>
            <person name="Unneberg P."/>
            <person name="Vahala J."/>
            <person name="Wall K."/>
            <person name="Wessler S."/>
            <person name="Yang G."/>
            <person name="Yin T."/>
            <person name="Douglas C."/>
            <person name="Marra M."/>
            <person name="Sandberg G."/>
            <person name="Van de Peer Y."/>
            <person name="Rokhsar D."/>
        </authorList>
    </citation>
    <scope>NUCLEOTIDE SEQUENCE [LARGE SCALE GENOMIC DNA]</scope>
    <source>
        <strain evidence="2">cv. Nisqually</strain>
    </source>
</reference>
<sequence>MINIDRLNDLPDHVIHKVLSFLYLKQAIQTCVLSKRWRFPWTSLPCLKFDSYHFVTKVPSHRDNSFTSKSLKTLELSSVAFYRMPESLALGLANLTSLNLNHCLISYETDLFDDPFAACSNLRSLCLRHCSFYRLKVLRISGLQLANLDTQGWFHSNSCCNRIEIFTPKLTSFRYSHSRPVDFSRLDLPSPLLILLIFIGLHNARFVRISSETIEVLNLVPGLQARQTCPFKRLKSLKVHGEDNSFVIPDHVQIYLLGDELPEETLHMEGSFLAEPGDHTDHLSTSLLADLTRL</sequence>
<evidence type="ECO:0000313" key="1">
    <source>
        <dbReference type="EMBL" id="KAI9380740.1"/>
    </source>
</evidence>
<protein>
    <submittedName>
        <fullName evidence="1">Uncharacterized protein</fullName>
    </submittedName>
</protein>